<feature type="compositionally biased region" description="Polar residues" evidence="1">
    <location>
        <begin position="271"/>
        <end position="280"/>
    </location>
</feature>
<proteinExistence type="predicted"/>
<dbReference type="PANTHER" id="PTHR35274:SF5">
    <property type="entry name" value="PROTEIN E6-LIKE"/>
    <property type="match status" value="1"/>
</dbReference>
<dbReference type="AlphaFoldDB" id="A0A059DG76"/>
<dbReference type="STRING" id="71139.A0A059DG76"/>
<organism evidence="3">
    <name type="scientific">Eucalyptus grandis</name>
    <name type="common">Flooded gum</name>
    <dbReference type="NCBI Taxonomy" id="71139"/>
    <lineage>
        <taxon>Eukaryota</taxon>
        <taxon>Viridiplantae</taxon>
        <taxon>Streptophyta</taxon>
        <taxon>Embryophyta</taxon>
        <taxon>Tracheophyta</taxon>
        <taxon>Spermatophyta</taxon>
        <taxon>Magnoliopsida</taxon>
        <taxon>eudicotyledons</taxon>
        <taxon>Gunneridae</taxon>
        <taxon>Pentapetalae</taxon>
        <taxon>rosids</taxon>
        <taxon>malvids</taxon>
        <taxon>Myrtales</taxon>
        <taxon>Myrtaceae</taxon>
        <taxon>Myrtoideae</taxon>
        <taxon>Eucalypteae</taxon>
        <taxon>Eucalyptus</taxon>
    </lineage>
</organism>
<dbReference type="Gramene" id="KCW89572">
    <property type="protein sequence ID" value="KCW89572"/>
    <property type="gene ID" value="EUGRSUZ_A01856"/>
</dbReference>
<sequence>MAASTKLLSVLFLALVLAHSQVQARFKLTRYEEKKPQQVEIPAPAPAPEYSLAPGPAPAYVEKEYGYGLYGHDSDILPPARETYTPVTTTTTDVNKRETTATPATATTAKDDKFEEKFVREELSGESFQTGYTNNNNNYNYNNDNGYSNNENYNNNGYSNNENYNNNNNGYSNNNKYNGYVNTRETNGYANNYKPNTFTSTYSTTGQSDNYNTNGYSGNYNNNGYGTERQGMSDTRYMANGKYYYHVGSDNSYLNGHETEKAATGNYVNYDENSSNSNEFDTMEEYYKKQGYQESEEVHEP</sequence>
<dbReference type="OMA" id="GKYYYHV"/>
<feature type="chain" id="PRO_5001576239" description="Protein E6-like" evidence="2">
    <location>
        <begin position="19"/>
        <end position="301"/>
    </location>
</feature>
<evidence type="ECO:0000313" key="3">
    <source>
        <dbReference type="EMBL" id="KCW89572.1"/>
    </source>
</evidence>
<gene>
    <name evidence="3" type="ORF">EUGRSUZ_A01856</name>
</gene>
<reference evidence="3" key="1">
    <citation type="submission" date="2013-07" db="EMBL/GenBank/DDBJ databases">
        <title>The genome of Eucalyptus grandis.</title>
        <authorList>
            <person name="Schmutz J."/>
            <person name="Hayes R."/>
            <person name="Myburg A."/>
            <person name="Tuskan G."/>
            <person name="Grattapaglia D."/>
            <person name="Rokhsar D.S."/>
        </authorList>
    </citation>
    <scope>NUCLEOTIDE SEQUENCE</scope>
    <source>
        <tissue evidence="3">Leaf extractions</tissue>
    </source>
</reference>
<name>A0A059DG76_EUCGR</name>
<dbReference type="OrthoDB" id="749662at2759"/>
<dbReference type="InParanoid" id="A0A059DG76"/>
<accession>A0A059DG76</accession>
<evidence type="ECO:0008006" key="4">
    <source>
        <dbReference type="Google" id="ProtNLM"/>
    </source>
</evidence>
<feature type="signal peptide" evidence="2">
    <location>
        <begin position="1"/>
        <end position="18"/>
    </location>
</feature>
<dbReference type="KEGG" id="egr:104440954"/>
<protein>
    <recommendedName>
        <fullName evidence="4">Protein E6-like</fullName>
    </recommendedName>
</protein>
<feature type="region of interest" description="Disordered" evidence="1">
    <location>
        <begin position="270"/>
        <end position="301"/>
    </location>
</feature>
<dbReference type="InterPro" id="IPR040290">
    <property type="entry name" value="Prot_E6-like"/>
</dbReference>
<keyword evidence="2" id="KW-0732">Signal</keyword>
<evidence type="ECO:0000256" key="2">
    <source>
        <dbReference type="SAM" id="SignalP"/>
    </source>
</evidence>
<evidence type="ECO:0000256" key="1">
    <source>
        <dbReference type="SAM" id="MobiDB-lite"/>
    </source>
</evidence>
<dbReference type="PANTHER" id="PTHR35274">
    <property type="entry name" value="E6-LIKE PROTEIN"/>
    <property type="match status" value="1"/>
</dbReference>
<dbReference type="EMBL" id="KK198753">
    <property type="protein sequence ID" value="KCW89572.1"/>
    <property type="molecule type" value="Genomic_DNA"/>
</dbReference>
<dbReference type="eggNOG" id="ENOG502S3N4">
    <property type="taxonomic scope" value="Eukaryota"/>
</dbReference>